<dbReference type="AlphaFoldDB" id="A0A858JM37"/>
<dbReference type="RefSeq" id="WP_146750206.1">
    <property type="nucleotide sequence ID" value="NZ_CALMTF010000054.1"/>
</dbReference>
<name>A0A858JM37_9PROT</name>
<organism evidence="1 2">
    <name type="scientific">Komagataeibacter rhaeticus</name>
    <dbReference type="NCBI Taxonomy" id="215221"/>
    <lineage>
        <taxon>Bacteria</taxon>
        <taxon>Pseudomonadati</taxon>
        <taxon>Pseudomonadota</taxon>
        <taxon>Alphaproteobacteria</taxon>
        <taxon>Acetobacterales</taxon>
        <taxon>Acetobacteraceae</taxon>
        <taxon>Komagataeibacter</taxon>
    </lineage>
</organism>
<dbReference type="KEGG" id="kre:GWK63_15870"/>
<dbReference type="GeneID" id="85023639"/>
<evidence type="ECO:0000313" key="1">
    <source>
        <dbReference type="EMBL" id="QIP36722.1"/>
    </source>
</evidence>
<dbReference type="EMBL" id="CP050139">
    <property type="protein sequence ID" value="QIP36722.1"/>
    <property type="molecule type" value="Genomic_DNA"/>
</dbReference>
<dbReference type="Proteomes" id="UP000502533">
    <property type="component" value="Chromosome"/>
</dbReference>
<proteinExistence type="predicted"/>
<sequence length="111" mass="12295">MVGFTLGIGNPVVVQIQCIWPAGHDGIMGREGVCSTVPGMARHHARVPEKAGAEFMVNRYVRLQKVPGHGKEDMLVLHGSGPLFYCFHAPLHFHEIKRRDLTCSGLMQYVT</sequence>
<accession>A0A858JM37</accession>
<reference evidence="1 2" key="1">
    <citation type="submission" date="2020-03" db="EMBL/GenBank/DDBJ databases">
        <title>Isolation of cellulose-producing strains, genome characterization and application of the synthesized cellulose films as an economical and sustainable material for piezoelectric sensor construction.</title>
        <authorList>
            <person name="Mangayil R.K."/>
        </authorList>
    </citation>
    <scope>NUCLEOTIDE SEQUENCE [LARGE SCALE GENOMIC DNA]</scope>
    <source>
        <strain evidence="1 2">ENS 9a1a</strain>
    </source>
</reference>
<keyword evidence="2" id="KW-1185">Reference proteome</keyword>
<gene>
    <name evidence="1" type="ORF">GWK63_15870</name>
</gene>
<evidence type="ECO:0000313" key="2">
    <source>
        <dbReference type="Proteomes" id="UP000502533"/>
    </source>
</evidence>
<protein>
    <submittedName>
        <fullName evidence="1">Uncharacterized protein</fullName>
    </submittedName>
</protein>